<dbReference type="InterPro" id="IPR044946">
    <property type="entry name" value="Restrct_endonuc_typeI_TRD_sf"/>
</dbReference>
<dbReference type="InterPro" id="IPR029063">
    <property type="entry name" value="SAM-dependent_MTases_sf"/>
</dbReference>
<comment type="similarity">
    <text evidence="1">Belongs to the N(4)/N(6)-methyltransferase family.</text>
</comment>
<dbReference type="PROSITE" id="PS00092">
    <property type="entry name" value="N6_MTASE"/>
    <property type="match status" value="1"/>
</dbReference>
<comment type="caution">
    <text evidence="10">The sequence shown here is derived from an EMBL/GenBank/DDBJ whole genome shotgun (WGS) entry which is preliminary data.</text>
</comment>
<proteinExistence type="inferred from homology"/>
<keyword evidence="4" id="KW-0808">Transferase</keyword>
<dbReference type="Gene3D" id="3.90.220.20">
    <property type="entry name" value="DNA methylase specificity domains"/>
    <property type="match status" value="1"/>
</dbReference>
<feature type="domain" description="DNA methylase adenine-specific" evidence="9">
    <location>
        <begin position="111"/>
        <end position="386"/>
    </location>
</feature>
<keyword evidence="6" id="KW-0680">Restriction system</keyword>
<evidence type="ECO:0000313" key="10">
    <source>
        <dbReference type="EMBL" id="MBJ7881877.1"/>
    </source>
</evidence>
<dbReference type="SUPFAM" id="SSF53335">
    <property type="entry name" value="S-adenosyl-L-methionine-dependent methyltransferases"/>
    <property type="match status" value="1"/>
</dbReference>
<evidence type="ECO:0000256" key="3">
    <source>
        <dbReference type="ARBA" id="ARBA00022603"/>
    </source>
</evidence>
<gene>
    <name evidence="10" type="ORF">JEM65_14660</name>
</gene>
<evidence type="ECO:0000313" key="11">
    <source>
        <dbReference type="Proteomes" id="UP000662373"/>
    </source>
</evidence>
<evidence type="ECO:0000256" key="7">
    <source>
        <dbReference type="ARBA" id="ARBA00023125"/>
    </source>
</evidence>
<dbReference type="InterPro" id="IPR051537">
    <property type="entry name" value="DNA_Adenine_Mtase"/>
</dbReference>
<protein>
    <recommendedName>
        <fullName evidence="2">site-specific DNA-methyltransferase (adenine-specific)</fullName>
        <ecNumber evidence="2">2.1.1.72</ecNumber>
    </recommendedName>
</protein>
<keyword evidence="5" id="KW-0949">S-adenosyl-L-methionine</keyword>
<dbReference type="GO" id="GO:0009007">
    <property type="term" value="F:site-specific DNA-methyltransferase (adenine-specific) activity"/>
    <property type="evidence" value="ECO:0007669"/>
    <property type="project" value="UniProtKB-EC"/>
</dbReference>
<dbReference type="EC" id="2.1.1.72" evidence="2"/>
<dbReference type="Proteomes" id="UP000662373">
    <property type="component" value="Unassembled WGS sequence"/>
</dbReference>
<dbReference type="GO" id="GO:0032259">
    <property type="term" value="P:methylation"/>
    <property type="evidence" value="ECO:0007669"/>
    <property type="project" value="UniProtKB-KW"/>
</dbReference>
<sequence>MSEGNYMENRDVIRLTEQYWQSIINLRQVLPVDEYHLYLFLLSAFYDGIIGKEFTKREVDYEGLFYALEDDFRYFEIIHIYKPIINNIPEWPIQDMIEEFDKIGNNIPVSVFNKVFENLLFRLISIQGKHSGEFLLPNEISSLVMELIVIPARAKVFNPFAGLASFATYLNNAESYFGQEINNSTWALGKLRLLRLEKSRTFNIDYRVEDSINNWPEFKDFDLIVSNPPFNYKIDSFIADQFGRKRMTAETYVINKGLKSINFDGKVACVISQGLLFKGGEEQRFREYLVEEGLIETIVSLPDGILKHTGIPVCIMILTRKRISNRVIKLIDASSFLNNENKREKHLDVDRLLDHLNEFSRSKTVMEVSIDQVRQNHYNLNIKRYFLEDFNGVSLYELVQPIRGQRVGNENKTKGKFVRTSNLKDNDVSYLLNLDEIKERELPFHSNRIDSNCILISMRWKSLKPTLFEYKGVPIFIGIDVVAIKVHSNNFKVDPHYLISELRSTKVLKQVAAFQNPGAVTSLNRDDFFEIKIDVPTIEEQTAKVKGILELSEKFKVLQKERNALAHGQEVKSFDEFASLKHSLGTPRQNILSNAKSLIRFFESNDTSGFDEVKKQYAERYKTSLINDLIQIKEDINHISAILEKGEKGLVLENHELTPISVKDIQKVLRGLKSSRDKFTLHFEQASNDEIKGKAILANLTLFQILIDNIISNAEKYGFKNISKLNLLIIELKVTEELMIIEMKNNGLPFPENFSKEKFIAKFSTSSVDNGSGLGGYDINRIASYFDNPDWELTLNEEDIFPVIFRFSFPIIPMINE</sequence>
<evidence type="ECO:0000256" key="4">
    <source>
        <dbReference type="ARBA" id="ARBA00022679"/>
    </source>
</evidence>
<evidence type="ECO:0000256" key="2">
    <source>
        <dbReference type="ARBA" id="ARBA00011900"/>
    </source>
</evidence>
<dbReference type="InterPro" id="IPR002052">
    <property type="entry name" value="DNA_methylase_N6_adenine_CS"/>
</dbReference>
<dbReference type="AlphaFoldDB" id="A0A934KWH0"/>
<dbReference type="Gene3D" id="3.30.565.10">
    <property type="entry name" value="Histidine kinase-like ATPase, C-terminal domain"/>
    <property type="match status" value="1"/>
</dbReference>
<dbReference type="EMBL" id="JAEHJZ010000035">
    <property type="protein sequence ID" value="MBJ7881877.1"/>
    <property type="molecule type" value="Genomic_DNA"/>
</dbReference>
<organism evidence="10 11">
    <name type="scientific">Gelidibacter salicanalis</name>
    <dbReference type="NCBI Taxonomy" id="291193"/>
    <lineage>
        <taxon>Bacteria</taxon>
        <taxon>Pseudomonadati</taxon>
        <taxon>Bacteroidota</taxon>
        <taxon>Flavobacteriia</taxon>
        <taxon>Flavobacteriales</taxon>
        <taxon>Flavobacteriaceae</taxon>
        <taxon>Gelidibacter</taxon>
    </lineage>
</organism>
<dbReference type="GO" id="GO:0009307">
    <property type="term" value="P:DNA restriction-modification system"/>
    <property type="evidence" value="ECO:0007669"/>
    <property type="project" value="UniProtKB-KW"/>
</dbReference>
<dbReference type="PRINTS" id="PR00507">
    <property type="entry name" value="N12N6MTFRASE"/>
</dbReference>
<evidence type="ECO:0000256" key="8">
    <source>
        <dbReference type="ARBA" id="ARBA00047942"/>
    </source>
</evidence>
<dbReference type="PANTHER" id="PTHR42933:SF3">
    <property type="entry name" value="TYPE I RESTRICTION ENZYME MJAVIII METHYLASE SUBUNIT"/>
    <property type="match status" value="1"/>
</dbReference>
<dbReference type="Gene3D" id="3.40.50.150">
    <property type="entry name" value="Vaccinia Virus protein VP39"/>
    <property type="match status" value="1"/>
</dbReference>
<dbReference type="InterPro" id="IPR003356">
    <property type="entry name" value="DNA_methylase_A-5"/>
</dbReference>
<comment type="catalytic activity">
    <reaction evidence="8">
        <text>a 2'-deoxyadenosine in DNA + S-adenosyl-L-methionine = an N(6)-methyl-2'-deoxyadenosine in DNA + S-adenosyl-L-homocysteine + H(+)</text>
        <dbReference type="Rhea" id="RHEA:15197"/>
        <dbReference type="Rhea" id="RHEA-COMP:12418"/>
        <dbReference type="Rhea" id="RHEA-COMP:12419"/>
        <dbReference type="ChEBI" id="CHEBI:15378"/>
        <dbReference type="ChEBI" id="CHEBI:57856"/>
        <dbReference type="ChEBI" id="CHEBI:59789"/>
        <dbReference type="ChEBI" id="CHEBI:90615"/>
        <dbReference type="ChEBI" id="CHEBI:90616"/>
        <dbReference type="EC" id="2.1.1.72"/>
    </reaction>
</comment>
<name>A0A934KWH0_9FLAO</name>
<evidence type="ECO:0000256" key="5">
    <source>
        <dbReference type="ARBA" id="ARBA00022691"/>
    </source>
</evidence>
<dbReference type="GO" id="GO:0003677">
    <property type="term" value="F:DNA binding"/>
    <property type="evidence" value="ECO:0007669"/>
    <property type="project" value="UniProtKB-KW"/>
</dbReference>
<dbReference type="SUPFAM" id="SSF55874">
    <property type="entry name" value="ATPase domain of HSP90 chaperone/DNA topoisomerase II/histidine kinase"/>
    <property type="match status" value="1"/>
</dbReference>
<evidence type="ECO:0000256" key="6">
    <source>
        <dbReference type="ARBA" id="ARBA00022747"/>
    </source>
</evidence>
<dbReference type="Pfam" id="PF02384">
    <property type="entry name" value="N6_Mtase"/>
    <property type="match status" value="1"/>
</dbReference>
<evidence type="ECO:0000256" key="1">
    <source>
        <dbReference type="ARBA" id="ARBA00006594"/>
    </source>
</evidence>
<accession>A0A934KWH0</accession>
<dbReference type="PANTHER" id="PTHR42933">
    <property type="entry name" value="SLR6095 PROTEIN"/>
    <property type="match status" value="1"/>
</dbReference>
<dbReference type="InterPro" id="IPR036890">
    <property type="entry name" value="HATPase_C_sf"/>
</dbReference>
<dbReference type="SUPFAM" id="SSF116734">
    <property type="entry name" value="DNA methylase specificity domain"/>
    <property type="match status" value="1"/>
</dbReference>
<keyword evidence="11" id="KW-1185">Reference proteome</keyword>
<evidence type="ECO:0000259" key="9">
    <source>
        <dbReference type="Pfam" id="PF02384"/>
    </source>
</evidence>
<keyword evidence="3 10" id="KW-0489">Methyltransferase</keyword>
<reference evidence="10 11" key="1">
    <citation type="submission" date="2020-09" db="EMBL/GenBank/DDBJ databases">
        <title>Draft genome of Gelidibacter salicanalis PAMC21136.</title>
        <authorList>
            <person name="Park H."/>
        </authorList>
    </citation>
    <scope>NUCLEOTIDE SEQUENCE [LARGE SCALE GENOMIC DNA]</scope>
    <source>
        <strain evidence="10 11">PAMC21136</strain>
    </source>
</reference>
<keyword evidence="7" id="KW-0238">DNA-binding</keyword>
<dbReference type="GO" id="GO:0008170">
    <property type="term" value="F:N-methyltransferase activity"/>
    <property type="evidence" value="ECO:0007669"/>
    <property type="project" value="InterPro"/>
</dbReference>
<dbReference type="RefSeq" id="WP_199601032.1">
    <property type="nucleotide sequence ID" value="NZ_JAEHJZ010000035.1"/>
</dbReference>